<evidence type="ECO:0000256" key="1">
    <source>
        <dbReference type="SAM" id="Phobius"/>
    </source>
</evidence>
<protein>
    <recommendedName>
        <fullName evidence="4">EamA domain-containing protein</fullName>
    </recommendedName>
</protein>
<feature type="transmembrane region" description="Helical" evidence="1">
    <location>
        <begin position="64"/>
        <end position="84"/>
    </location>
</feature>
<comment type="caution">
    <text evidence="2">The sequence shown here is derived from an EMBL/GenBank/DDBJ whole genome shotgun (WGS) entry which is preliminary data.</text>
</comment>
<dbReference type="AlphaFoldDB" id="A0A3D2X5G2"/>
<dbReference type="SUPFAM" id="SSF103481">
    <property type="entry name" value="Multidrug resistance efflux transporter EmrE"/>
    <property type="match status" value="2"/>
</dbReference>
<name>A0A3D2X5G2_9FIRM</name>
<feature type="transmembrane region" description="Helical" evidence="1">
    <location>
        <begin position="35"/>
        <end position="52"/>
    </location>
</feature>
<evidence type="ECO:0000313" key="2">
    <source>
        <dbReference type="EMBL" id="HCL02206.1"/>
    </source>
</evidence>
<keyword evidence="1" id="KW-0812">Transmembrane</keyword>
<dbReference type="InterPro" id="IPR037185">
    <property type="entry name" value="EmrE-like"/>
</dbReference>
<feature type="transmembrane region" description="Helical" evidence="1">
    <location>
        <begin position="119"/>
        <end position="136"/>
    </location>
</feature>
<dbReference type="Proteomes" id="UP000262969">
    <property type="component" value="Unassembled WGS sequence"/>
</dbReference>
<evidence type="ECO:0008006" key="4">
    <source>
        <dbReference type="Google" id="ProtNLM"/>
    </source>
</evidence>
<feature type="transmembrane region" description="Helical" evidence="1">
    <location>
        <begin position="285"/>
        <end position="302"/>
    </location>
</feature>
<keyword evidence="1" id="KW-1133">Transmembrane helix</keyword>
<dbReference type="Gene3D" id="1.10.3730.20">
    <property type="match status" value="1"/>
</dbReference>
<accession>A0A3D2X5G2</accession>
<gene>
    <name evidence="2" type="ORF">DHW61_07255</name>
</gene>
<sequence length="303" mass="33401">MTTLLLILSITFFILQSVSMKFVKADTLPQKMLIHGVFTLIAGIGMFFFLILSNEPFSLSKNTVLFGISFGFLFAFTILFYNLAINSGPLSYTAFYFSSSMLLPTFFGLLFLKEELSGTLLIAILLFLMAFYFLNVTKDSNKEVVSPAHGKQKKQWLFYCILTFIGNGCLAIVQKLHQQLQHGTEASGLMLLGFTFASLCYFIAYPIAKSKTGEVKFTTSSSVKQLKTNLLPILFLAAGSLLGNLLLTSLAGKIPSSYLFPLVQGSIILGITIISTVFFKEKLSLRGKIGIFLGVLAIVFINV</sequence>
<feature type="transmembrane region" description="Helical" evidence="1">
    <location>
        <begin position="188"/>
        <end position="208"/>
    </location>
</feature>
<evidence type="ECO:0000313" key="3">
    <source>
        <dbReference type="Proteomes" id="UP000262969"/>
    </source>
</evidence>
<keyword evidence="1" id="KW-0472">Membrane</keyword>
<feature type="transmembrane region" description="Helical" evidence="1">
    <location>
        <begin position="228"/>
        <end position="247"/>
    </location>
</feature>
<proteinExistence type="predicted"/>
<organism evidence="2 3">
    <name type="scientific">Lachnoclostridium phytofermentans</name>
    <dbReference type="NCBI Taxonomy" id="66219"/>
    <lineage>
        <taxon>Bacteria</taxon>
        <taxon>Bacillati</taxon>
        <taxon>Bacillota</taxon>
        <taxon>Clostridia</taxon>
        <taxon>Lachnospirales</taxon>
        <taxon>Lachnospiraceae</taxon>
    </lineage>
</organism>
<feature type="transmembrane region" description="Helical" evidence="1">
    <location>
        <begin position="259"/>
        <end position="279"/>
    </location>
</feature>
<reference evidence="2 3" key="1">
    <citation type="journal article" date="2018" name="Nat. Biotechnol.">
        <title>A standardized bacterial taxonomy based on genome phylogeny substantially revises the tree of life.</title>
        <authorList>
            <person name="Parks D.H."/>
            <person name="Chuvochina M."/>
            <person name="Waite D.W."/>
            <person name="Rinke C."/>
            <person name="Skarshewski A."/>
            <person name="Chaumeil P.A."/>
            <person name="Hugenholtz P."/>
        </authorList>
    </citation>
    <scope>NUCLEOTIDE SEQUENCE [LARGE SCALE GENOMIC DNA]</scope>
    <source>
        <strain evidence="2">UBA11728</strain>
    </source>
</reference>
<feature type="transmembrane region" description="Helical" evidence="1">
    <location>
        <begin position="90"/>
        <end position="112"/>
    </location>
</feature>
<dbReference type="EMBL" id="DPVV01000245">
    <property type="protein sequence ID" value="HCL02206.1"/>
    <property type="molecule type" value="Genomic_DNA"/>
</dbReference>
<feature type="transmembrane region" description="Helical" evidence="1">
    <location>
        <begin position="156"/>
        <end position="176"/>
    </location>
</feature>